<evidence type="ECO:0000256" key="1">
    <source>
        <dbReference type="SAM" id="MobiDB-lite"/>
    </source>
</evidence>
<protein>
    <recommendedName>
        <fullName evidence="4">Protein ImuA</fullName>
    </recommendedName>
</protein>
<comment type="caution">
    <text evidence="2">The sequence shown here is derived from an EMBL/GenBank/DDBJ whole genome shotgun (WGS) entry which is preliminary data.</text>
</comment>
<evidence type="ECO:0000313" key="2">
    <source>
        <dbReference type="EMBL" id="MDR4306721.1"/>
    </source>
</evidence>
<gene>
    <name evidence="2" type="ORF">IHQ68_08830</name>
</gene>
<accession>A0ABU1DF26</accession>
<dbReference type="PIRSF" id="PIRSF034285">
    <property type="entry name" value="UCP034285"/>
    <property type="match status" value="1"/>
</dbReference>
<dbReference type="SUPFAM" id="SSF52540">
    <property type="entry name" value="P-loop containing nucleoside triphosphate hydrolases"/>
    <property type="match status" value="1"/>
</dbReference>
<dbReference type="Proteomes" id="UP001181622">
    <property type="component" value="Unassembled WGS sequence"/>
</dbReference>
<dbReference type="InterPro" id="IPR027417">
    <property type="entry name" value="P-loop_NTPase"/>
</dbReference>
<name>A0ABU1DF26_9HYPH</name>
<dbReference type="InterPro" id="IPR017026">
    <property type="entry name" value="ImuA"/>
</dbReference>
<organism evidence="2 3">
    <name type="scientific">Chelatococcus sambhunathii</name>
    <dbReference type="NCBI Taxonomy" id="363953"/>
    <lineage>
        <taxon>Bacteria</taxon>
        <taxon>Pseudomonadati</taxon>
        <taxon>Pseudomonadota</taxon>
        <taxon>Alphaproteobacteria</taxon>
        <taxon>Hyphomicrobiales</taxon>
        <taxon>Chelatococcaceae</taxon>
        <taxon>Chelatococcus</taxon>
    </lineage>
</organism>
<reference evidence="2" key="1">
    <citation type="submission" date="2020-10" db="EMBL/GenBank/DDBJ databases">
        <authorList>
            <person name="Abbas A."/>
            <person name="Razzaq R."/>
            <person name="Waqas M."/>
            <person name="Abbas N."/>
            <person name="Nielsen T.K."/>
            <person name="Hansen L.H."/>
            <person name="Hussain S."/>
            <person name="Shahid M."/>
        </authorList>
    </citation>
    <scope>NUCLEOTIDE SEQUENCE</scope>
    <source>
        <strain evidence="2">S14</strain>
    </source>
</reference>
<evidence type="ECO:0000313" key="3">
    <source>
        <dbReference type="Proteomes" id="UP001181622"/>
    </source>
</evidence>
<dbReference type="EMBL" id="JADBEO010000015">
    <property type="protein sequence ID" value="MDR4306721.1"/>
    <property type="molecule type" value="Genomic_DNA"/>
</dbReference>
<feature type="region of interest" description="Disordered" evidence="1">
    <location>
        <begin position="240"/>
        <end position="259"/>
    </location>
</feature>
<dbReference type="Gene3D" id="3.40.50.300">
    <property type="entry name" value="P-loop containing nucleotide triphosphate hydrolases"/>
    <property type="match status" value="1"/>
</dbReference>
<evidence type="ECO:0008006" key="4">
    <source>
        <dbReference type="Google" id="ProtNLM"/>
    </source>
</evidence>
<keyword evidence="3" id="KW-1185">Reference proteome</keyword>
<sequence>MPDLSALRRAISALERSSACERGDLFGFGAPEIDGALGGGIRRGALHEVYARKETDSAAASGFGLCLALRAARDRPLVWARQDFLDLETGALHGAGIAAFGGDPAKILVVRPGDAAGVLRAAGEAARCPAIGAALLEVWGAPKTLDLKASRRLGLASEKSGVTLVMIRRAAAPEPSAAQSRWSVAAAVSTALQDNAPGRPAFDIELLRHRSGLPPRAFRLEWDRDSLSFAAAPLSRSVAAVPADRPARPAGGGLRRRAG</sequence>
<proteinExistence type="predicted"/>
<dbReference type="RefSeq" id="WP_309390854.1">
    <property type="nucleotide sequence ID" value="NZ_JADBEO010000015.1"/>
</dbReference>